<dbReference type="AlphaFoldDB" id="A0A8J5TZH9"/>
<dbReference type="PANTHER" id="PTHR28180">
    <property type="entry name" value="CONSERVED MITOCHONDRIAL PROTEIN-RELATED"/>
    <property type="match status" value="1"/>
</dbReference>
<organism evidence="1 2">
    <name type="scientific">Fusarium oxysporum f. sp. rapae</name>
    <dbReference type="NCBI Taxonomy" id="485398"/>
    <lineage>
        <taxon>Eukaryota</taxon>
        <taxon>Fungi</taxon>
        <taxon>Dikarya</taxon>
        <taxon>Ascomycota</taxon>
        <taxon>Pezizomycotina</taxon>
        <taxon>Sordariomycetes</taxon>
        <taxon>Hypocreomycetidae</taxon>
        <taxon>Hypocreales</taxon>
        <taxon>Nectriaceae</taxon>
        <taxon>Fusarium</taxon>
        <taxon>Fusarium oxysporum species complex</taxon>
    </lineage>
</organism>
<dbReference type="PANTHER" id="PTHR28180:SF5">
    <property type="entry name" value="DNA POLYMERASE ALPHA SUBUNIT B"/>
    <property type="match status" value="1"/>
</dbReference>
<accession>A0A8J5TZH9</accession>
<proteinExistence type="predicted"/>
<sequence>MRQPKGSFANVKQPGGPCGYRDAELNRDLHIANASRTLTSTQSTTVTMAPTELTPELSQLFQSIETRFKDTQLGDQRWYLLVIACLSASPDPEAAAALYQYLTRQDAYQTSESRQTLIRRLREALVKTIILVGVCKPLEAILSIMKVEKPEDRDFSQTRDGWQADQASHDRGIDWFKKVYTRNAGDMMGLFDAHKDFAWVSTEITYGLFLSDRQVLDDTDTQLVVLPAIMSQNLPLETHWHIRGTRRIGVSKEDVHIIWDSVKEMSKFFGVELHKVPTVDEVEPDV</sequence>
<name>A0A8J5TZH9_FUSOX</name>
<evidence type="ECO:0000313" key="1">
    <source>
        <dbReference type="EMBL" id="KAG7405292.1"/>
    </source>
</evidence>
<protein>
    <recommendedName>
        <fullName evidence="3">DNA polymerase alpha subunit B</fullName>
    </recommendedName>
</protein>
<dbReference type="EMBL" id="JAELUQ010000012">
    <property type="protein sequence ID" value="KAG7405292.1"/>
    <property type="molecule type" value="Genomic_DNA"/>
</dbReference>
<evidence type="ECO:0000313" key="2">
    <source>
        <dbReference type="Proteomes" id="UP000694050"/>
    </source>
</evidence>
<comment type="caution">
    <text evidence="1">The sequence shown here is derived from an EMBL/GenBank/DDBJ whole genome shotgun (WGS) entry which is preliminary data.</text>
</comment>
<evidence type="ECO:0008006" key="3">
    <source>
        <dbReference type="Google" id="ProtNLM"/>
    </source>
</evidence>
<dbReference type="InterPro" id="IPR052999">
    <property type="entry name" value="PTS1_Protein"/>
</dbReference>
<dbReference type="Proteomes" id="UP000694050">
    <property type="component" value="Unassembled WGS sequence"/>
</dbReference>
<gene>
    <name evidence="1" type="ORF">Forpe1208_v014816</name>
</gene>
<reference evidence="1" key="1">
    <citation type="submission" date="2021-04" db="EMBL/GenBank/DDBJ databases">
        <title>First draft genome resource for Brassicaceae pathogens Fusarium oxysporum f. sp. raphani and Fusarium oxysporum f. sp. rapae.</title>
        <authorList>
            <person name="Asai S."/>
        </authorList>
    </citation>
    <scope>NUCLEOTIDE SEQUENCE</scope>
    <source>
        <strain evidence="1">Tf1208</strain>
    </source>
</reference>